<evidence type="ECO:0000313" key="3">
    <source>
        <dbReference type="Proteomes" id="UP000569732"/>
    </source>
</evidence>
<dbReference type="AlphaFoldDB" id="A0A853HTT6"/>
<keyword evidence="3" id="KW-1185">Reference proteome</keyword>
<keyword evidence="1" id="KW-0732">Signal</keyword>
<reference evidence="2 3" key="1">
    <citation type="submission" date="2020-07" db="EMBL/GenBank/DDBJ databases">
        <title>Endozoicomonas sp. nov., isolated from sediment.</title>
        <authorList>
            <person name="Gu T."/>
        </authorList>
    </citation>
    <scope>NUCLEOTIDE SEQUENCE [LARGE SCALE GENOMIC DNA]</scope>
    <source>
        <strain evidence="2 3">SM1973</strain>
    </source>
</reference>
<feature type="chain" id="PRO_5032817288" evidence="1">
    <location>
        <begin position="22"/>
        <end position="103"/>
    </location>
</feature>
<evidence type="ECO:0000256" key="1">
    <source>
        <dbReference type="SAM" id="SignalP"/>
    </source>
</evidence>
<feature type="signal peptide" evidence="1">
    <location>
        <begin position="1"/>
        <end position="21"/>
    </location>
</feature>
<organism evidence="2 3">
    <name type="scientific">Spartinivicinus marinus</name>
    <dbReference type="NCBI Taxonomy" id="2994442"/>
    <lineage>
        <taxon>Bacteria</taxon>
        <taxon>Pseudomonadati</taxon>
        <taxon>Pseudomonadota</taxon>
        <taxon>Gammaproteobacteria</taxon>
        <taxon>Oceanospirillales</taxon>
        <taxon>Zooshikellaceae</taxon>
        <taxon>Spartinivicinus</taxon>
    </lineage>
</organism>
<dbReference type="EMBL" id="JACCKB010000004">
    <property type="protein sequence ID" value="NYZ65180.1"/>
    <property type="molecule type" value="Genomic_DNA"/>
</dbReference>
<gene>
    <name evidence="2" type="ORF">H0A36_04105</name>
</gene>
<dbReference type="Proteomes" id="UP000569732">
    <property type="component" value="Unassembled WGS sequence"/>
</dbReference>
<evidence type="ECO:0000313" key="2">
    <source>
        <dbReference type="EMBL" id="NYZ65180.1"/>
    </source>
</evidence>
<name>A0A853HTT6_9GAMM</name>
<accession>A0A853HTT6</accession>
<protein>
    <submittedName>
        <fullName evidence="2">Uncharacterized protein</fullName>
    </submittedName>
</protein>
<comment type="caution">
    <text evidence="2">The sequence shown here is derived from an EMBL/GenBank/DDBJ whole genome shotgun (WGS) entry which is preliminary data.</text>
</comment>
<dbReference type="RefSeq" id="WP_180567218.1">
    <property type="nucleotide sequence ID" value="NZ_JACCKB010000004.1"/>
</dbReference>
<proteinExistence type="predicted"/>
<sequence>MKKTILTYSLFLLLIPSIALSDEVSIEASIIKFYFGSKGKHVTTEVYACKECPPIVLKVHKKKSIYLNGKKVTPEKLFSLEFKGGVVSYSDTTNEIVEVTTSN</sequence>